<gene>
    <name evidence="2" type="ORF">mMyoMyo1_008204</name>
</gene>
<organism evidence="2 3">
    <name type="scientific">Myotis myotis</name>
    <name type="common">Greater mouse-eared bat</name>
    <name type="synonym">Vespertilio myotis</name>
    <dbReference type="NCBI Taxonomy" id="51298"/>
    <lineage>
        <taxon>Eukaryota</taxon>
        <taxon>Metazoa</taxon>
        <taxon>Chordata</taxon>
        <taxon>Craniata</taxon>
        <taxon>Vertebrata</taxon>
        <taxon>Euteleostomi</taxon>
        <taxon>Mammalia</taxon>
        <taxon>Eutheria</taxon>
        <taxon>Laurasiatheria</taxon>
        <taxon>Chiroptera</taxon>
        <taxon>Yangochiroptera</taxon>
        <taxon>Vespertilionidae</taxon>
        <taxon>Myotis</taxon>
    </lineage>
</organism>
<sequence length="184" mass="19413">MANPHHRQQPHSEPSDQAANGVIPVVLLSSTNGPGSASNPSGPVFEPLVACKRTSKAFYGSPCKSLPSRQGKDGECLDGTEWVSLLSLSHARHGLWHPAGTQQTSVDPVSVRHTIANSRNTIQTSLNEKWLPHLASPCAAAGTAESRSPPVSLRSLCPSASSCLPLSGLSVQKGQECFDTVFLL</sequence>
<evidence type="ECO:0000313" key="3">
    <source>
        <dbReference type="Proteomes" id="UP000527355"/>
    </source>
</evidence>
<evidence type="ECO:0000313" key="2">
    <source>
        <dbReference type="EMBL" id="KAF6387769.1"/>
    </source>
</evidence>
<evidence type="ECO:0000256" key="1">
    <source>
        <dbReference type="SAM" id="MobiDB-lite"/>
    </source>
</evidence>
<accession>A0A7J8ANG0</accession>
<dbReference type="Proteomes" id="UP000527355">
    <property type="component" value="Unassembled WGS sequence"/>
</dbReference>
<feature type="compositionally biased region" description="Polar residues" evidence="1">
    <location>
        <begin position="28"/>
        <end position="41"/>
    </location>
</feature>
<reference evidence="2 3" key="1">
    <citation type="journal article" date="2020" name="Nature">
        <title>Six reference-quality genomes reveal evolution of bat adaptations.</title>
        <authorList>
            <person name="Jebb D."/>
            <person name="Huang Z."/>
            <person name="Pippel M."/>
            <person name="Hughes G.M."/>
            <person name="Lavrichenko K."/>
            <person name="Devanna P."/>
            <person name="Winkler S."/>
            <person name="Jermiin L.S."/>
            <person name="Skirmuntt E.C."/>
            <person name="Katzourakis A."/>
            <person name="Burkitt-Gray L."/>
            <person name="Ray D.A."/>
            <person name="Sullivan K.A.M."/>
            <person name="Roscito J.G."/>
            <person name="Kirilenko B.M."/>
            <person name="Davalos L.M."/>
            <person name="Corthals A.P."/>
            <person name="Power M.L."/>
            <person name="Jones G."/>
            <person name="Ransome R.D."/>
            <person name="Dechmann D.K.N."/>
            <person name="Locatelli A.G."/>
            <person name="Puechmaille S.J."/>
            <person name="Fedrigo O."/>
            <person name="Jarvis E.D."/>
            <person name="Hiller M."/>
            <person name="Vernes S.C."/>
            <person name="Myers E.W."/>
            <person name="Teeling E.C."/>
        </authorList>
    </citation>
    <scope>NUCLEOTIDE SEQUENCE [LARGE SCALE GENOMIC DNA]</scope>
    <source>
        <strain evidence="2">MMyoMyo1</strain>
        <tissue evidence="2">Flight muscle</tissue>
    </source>
</reference>
<dbReference type="EMBL" id="JABWUV010000001">
    <property type="protein sequence ID" value="KAF6387769.1"/>
    <property type="molecule type" value="Genomic_DNA"/>
</dbReference>
<protein>
    <submittedName>
        <fullName evidence="2">Uncharacterized protein</fullName>
    </submittedName>
</protein>
<comment type="caution">
    <text evidence="2">The sequence shown here is derived from an EMBL/GenBank/DDBJ whole genome shotgun (WGS) entry which is preliminary data.</text>
</comment>
<name>A0A7J8ANG0_MYOMY</name>
<proteinExistence type="predicted"/>
<dbReference type="AlphaFoldDB" id="A0A7J8ANG0"/>
<feature type="region of interest" description="Disordered" evidence="1">
    <location>
        <begin position="1"/>
        <end position="42"/>
    </location>
</feature>
<keyword evidence="3" id="KW-1185">Reference proteome</keyword>